<name>A0A9W9VEU7_9EURO</name>
<dbReference type="GeneID" id="81376259"/>
<keyword evidence="4" id="KW-1185">Reference proteome</keyword>
<evidence type="ECO:0000313" key="4">
    <source>
        <dbReference type="Proteomes" id="UP001147747"/>
    </source>
</evidence>
<dbReference type="Pfam" id="PF13391">
    <property type="entry name" value="HNH_2"/>
    <property type="match status" value="1"/>
</dbReference>
<comment type="caution">
    <text evidence="3">The sequence shown here is derived from an EMBL/GenBank/DDBJ whole genome shotgun (WGS) entry which is preliminary data.</text>
</comment>
<evidence type="ECO:0000313" key="3">
    <source>
        <dbReference type="EMBL" id="KAJ5379523.1"/>
    </source>
</evidence>
<dbReference type="RefSeq" id="XP_056483309.1">
    <property type="nucleotide sequence ID" value="XM_056637279.1"/>
</dbReference>
<dbReference type="InterPro" id="IPR003615">
    <property type="entry name" value="HNH_nuc"/>
</dbReference>
<evidence type="ECO:0000259" key="2">
    <source>
        <dbReference type="Pfam" id="PF13391"/>
    </source>
</evidence>
<accession>A0A9W9VEU7</accession>
<protein>
    <recommendedName>
        <fullName evidence="2">HNH nuclease domain-containing protein</fullName>
    </recommendedName>
</protein>
<evidence type="ECO:0000256" key="1">
    <source>
        <dbReference type="SAM" id="MobiDB-lite"/>
    </source>
</evidence>
<gene>
    <name evidence="3" type="ORF">N7509_012642</name>
</gene>
<dbReference type="AlphaFoldDB" id="A0A9W9VEU7"/>
<dbReference type="EMBL" id="JAPZBU010000011">
    <property type="protein sequence ID" value="KAJ5379523.1"/>
    <property type="molecule type" value="Genomic_DNA"/>
</dbReference>
<feature type="compositionally biased region" description="Basic residues" evidence="1">
    <location>
        <begin position="43"/>
        <end position="55"/>
    </location>
</feature>
<reference evidence="3" key="1">
    <citation type="submission" date="2022-12" db="EMBL/GenBank/DDBJ databases">
        <authorList>
            <person name="Petersen C."/>
        </authorList>
    </citation>
    <scope>NUCLEOTIDE SEQUENCE</scope>
    <source>
        <strain evidence="3">IBT 29677</strain>
    </source>
</reference>
<feature type="domain" description="HNH nuclease" evidence="2">
    <location>
        <begin position="90"/>
        <end position="163"/>
    </location>
</feature>
<dbReference type="OrthoDB" id="5416097at2759"/>
<feature type="region of interest" description="Disordered" evidence="1">
    <location>
        <begin position="41"/>
        <end position="80"/>
    </location>
</feature>
<sequence length="345" mass="38930">MSRLESISNARSPDSGSVIFRSVLLSSFQVLDHPGIFAGVKFPPKHPKVNNRKRARDSCESRPADDEHPSEERRSELANEGALNRDNGRCVLTKHGRPTLHVAHIVPFKLHSKPRESSWNWLKYFWGETKVDEWRSEILGENNVIDTERIHNLLCLAPSVDQAICGFRPISVNEGKTCMEVALHWLPLRHKAILQRDMLAIEEHPYPEHTMGFTDSPGENLFLFDLNTKQVLPSGHIFQIQTDDPEKRPLPSFSLLEMQWHLTRIVAMQGASESDDSDTQSDNDILTVSSRSGSRSRSPGKDGSKMQENLRPPRSRTQSVSPSPSLKPKALPIIIENDDFLPQAS</sequence>
<organism evidence="3 4">
    <name type="scientific">Penicillium cosmopolitanum</name>
    <dbReference type="NCBI Taxonomy" id="1131564"/>
    <lineage>
        <taxon>Eukaryota</taxon>
        <taxon>Fungi</taxon>
        <taxon>Dikarya</taxon>
        <taxon>Ascomycota</taxon>
        <taxon>Pezizomycotina</taxon>
        <taxon>Eurotiomycetes</taxon>
        <taxon>Eurotiomycetidae</taxon>
        <taxon>Eurotiales</taxon>
        <taxon>Aspergillaceae</taxon>
        <taxon>Penicillium</taxon>
    </lineage>
</organism>
<proteinExistence type="predicted"/>
<feature type="region of interest" description="Disordered" evidence="1">
    <location>
        <begin position="271"/>
        <end position="345"/>
    </location>
</feature>
<feature type="compositionally biased region" description="Basic and acidic residues" evidence="1">
    <location>
        <begin position="56"/>
        <end position="77"/>
    </location>
</feature>
<feature type="compositionally biased region" description="Low complexity" evidence="1">
    <location>
        <begin position="319"/>
        <end position="332"/>
    </location>
</feature>
<dbReference type="Proteomes" id="UP001147747">
    <property type="component" value="Unassembled WGS sequence"/>
</dbReference>
<reference evidence="3" key="2">
    <citation type="journal article" date="2023" name="IMA Fungus">
        <title>Comparative genomic study of the Penicillium genus elucidates a diverse pangenome and 15 lateral gene transfer events.</title>
        <authorList>
            <person name="Petersen C."/>
            <person name="Sorensen T."/>
            <person name="Nielsen M.R."/>
            <person name="Sondergaard T.E."/>
            <person name="Sorensen J.L."/>
            <person name="Fitzpatrick D.A."/>
            <person name="Frisvad J.C."/>
            <person name="Nielsen K.L."/>
        </authorList>
    </citation>
    <scope>NUCLEOTIDE SEQUENCE</scope>
    <source>
        <strain evidence="3">IBT 29677</strain>
    </source>
</reference>